<gene>
    <name evidence="1" type="ORF">MM415B05203_0008</name>
</gene>
<accession>A0A6M3LT40</accession>
<evidence type="ECO:0000313" key="1">
    <source>
        <dbReference type="EMBL" id="QJA95745.1"/>
    </source>
</evidence>
<dbReference type="EMBL" id="MT143340">
    <property type="protein sequence ID" value="QJA95745.1"/>
    <property type="molecule type" value="Genomic_DNA"/>
</dbReference>
<name>A0A6M3LT40_9ZZZZ</name>
<sequence length="57" mass="6687">MNDLSHLEGQEIRVISPETIAAFNRFQDTLDRFKADIVDCIDFSKLTNEMKQQRQKT</sequence>
<protein>
    <submittedName>
        <fullName evidence="1">Uncharacterized protein</fullName>
    </submittedName>
</protein>
<reference evidence="1" key="1">
    <citation type="submission" date="2020-03" db="EMBL/GenBank/DDBJ databases">
        <title>The deep terrestrial virosphere.</title>
        <authorList>
            <person name="Holmfeldt K."/>
            <person name="Nilsson E."/>
            <person name="Simone D."/>
            <person name="Lopez-Fernandez M."/>
            <person name="Wu X."/>
            <person name="de Brujin I."/>
            <person name="Lundin D."/>
            <person name="Andersson A."/>
            <person name="Bertilsson S."/>
            <person name="Dopson M."/>
        </authorList>
    </citation>
    <scope>NUCLEOTIDE SEQUENCE</scope>
    <source>
        <strain evidence="1">MM415B05203</strain>
    </source>
</reference>
<organism evidence="1">
    <name type="scientific">viral metagenome</name>
    <dbReference type="NCBI Taxonomy" id="1070528"/>
    <lineage>
        <taxon>unclassified sequences</taxon>
        <taxon>metagenomes</taxon>
        <taxon>organismal metagenomes</taxon>
    </lineage>
</organism>
<proteinExistence type="predicted"/>
<dbReference type="AlphaFoldDB" id="A0A6M3LT40"/>